<keyword evidence="5" id="KW-0508">mRNA splicing</keyword>
<dbReference type="Gene3D" id="3.80.10.10">
    <property type="entry name" value="Ribonuclease Inhibitor"/>
    <property type="match status" value="1"/>
</dbReference>
<evidence type="ECO:0000256" key="1">
    <source>
        <dbReference type="ARBA" id="ARBA00004123"/>
    </source>
</evidence>
<dbReference type="EMBL" id="JAUIZM010000011">
    <property type="protein sequence ID" value="KAK1358066.1"/>
    <property type="molecule type" value="Genomic_DNA"/>
</dbReference>
<proteinExistence type="inferred from homology"/>
<protein>
    <submittedName>
        <fullName evidence="10">U2 small nuclear ribonucleoprotein A</fullName>
    </submittedName>
</protein>
<dbReference type="FunFam" id="3.80.10.10:FF:000026">
    <property type="entry name" value="U2 small nuclear ribonucleoprotein A"/>
    <property type="match status" value="1"/>
</dbReference>
<evidence type="ECO:0000256" key="7">
    <source>
        <dbReference type="ARBA" id="ARBA00024196"/>
    </source>
</evidence>
<reference evidence="10" key="1">
    <citation type="submission" date="2023-02" db="EMBL/GenBank/DDBJ databases">
        <title>Genome of toxic invasive species Heracleum sosnowskyi carries increased number of genes despite the absence of recent whole-genome duplications.</title>
        <authorList>
            <person name="Schelkunov M."/>
            <person name="Shtratnikova V."/>
            <person name="Makarenko M."/>
            <person name="Klepikova A."/>
            <person name="Omelchenko D."/>
            <person name="Novikova G."/>
            <person name="Obukhova E."/>
            <person name="Bogdanov V."/>
            <person name="Penin A."/>
            <person name="Logacheva M."/>
        </authorList>
    </citation>
    <scope>NUCLEOTIDE SEQUENCE</scope>
    <source>
        <strain evidence="10">Hsosn_3</strain>
        <tissue evidence="10">Leaf</tissue>
    </source>
</reference>
<dbReference type="PANTHER" id="PTHR10552:SF6">
    <property type="entry name" value="U2 SMALL NUCLEAR RIBONUCLEOPROTEIN A"/>
    <property type="match status" value="1"/>
</dbReference>
<evidence type="ECO:0000256" key="5">
    <source>
        <dbReference type="ARBA" id="ARBA00023187"/>
    </source>
</evidence>
<dbReference type="InterPro" id="IPR001611">
    <property type="entry name" value="Leu-rich_rpt"/>
</dbReference>
<evidence type="ECO:0000259" key="9">
    <source>
        <dbReference type="SMART" id="SM00446"/>
    </source>
</evidence>
<dbReference type="AlphaFoldDB" id="A0AAD8M2B2"/>
<dbReference type="InterPro" id="IPR044640">
    <property type="entry name" value="RU2A"/>
</dbReference>
<keyword evidence="11" id="KW-1185">Reference proteome</keyword>
<dbReference type="Pfam" id="PF14580">
    <property type="entry name" value="LRR_9"/>
    <property type="match status" value="1"/>
</dbReference>
<dbReference type="SMART" id="SM00446">
    <property type="entry name" value="LRRcap"/>
    <property type="match status" value="1"/>
</dbReference>
<evidence type="ECO:0000256" key="2">
    <source>
        <dbReference type="ARBA" id="ARBA00022614"/>
    </source>
</evidence>
<comment type="similarity">
    <text evidence="7">Belongs to the U2 small nuclear ribonucleoprotein A family.</text>
</comment>
<evidence type="ECO:0000313" key="11">
    <source>
        <dbReference type="Proteomes" id="UP001237642"/>
    </source>
</evidence>
<keyword evidence="3" id="KW-0747">Spliceosome</keyword>
<dbReference type="GO" id="GO:0005681">
    <property type="term" value="C:spliceosomal complex"/>
    <property type="evidence" value="ECO:0007669"/>
    <property type="project" value="UniProtKB-KW"/>
</dbReference>
<keyword evidence="6" id="KW-0539">Nucleus</keyword>
<keyword evidence="10" id="KW-0687">Ribonucleoprotein</keyword>
<dbReference type="InterPro" id="IPR003603">
    <property type="entry name" value="U2A'_phosphoprotein32A_C"/>
</dbReference>
<comment type="subcellular location">
    <subcellularLocation>
        <location evidence="1">Nucleus</location>
    </subcellularLocation>
</comment>
<dbReference type="SUPFAM" id="SSF52058">
    <property type="entry name" value="L domain-like"/>
    <property type="match status" value="1"/>
</dbReference>
<evidence type="ECO:0000256" key="3">
    <source>
        <dbReference type="ARBA" id="ARBA00022728"/>
    </source>
</evidence>
<evidence type="ECO:0000256" key="8">
    <source>
        <dbReference type="SAM" id="MobiDB-lite"/>
    </source>
</evidence>
<dbReference type="InterPro" id="IPR032675">
    <property type="entry name" value="LRR_dom_sf"/>
</dbReference>
<sequence>MVRLTADLIWKSPHFFNALRDRELDLRGNKIAVIENVGATEDQFDCIDLSDNEIVKLENFPYLARLGTLLLNNNRITRINANIGEFLPNLHSLVLTNNRLVNLNEIDPLASLLKLTFLSLLDNNITKKPNYRLYVIHKLKSLRVLDFKKVKQKERIEAARMFASEEAEAEARKESVKTFVPGELPAPEVPKEDQAPKNVAPTPEQITAIKAAIVNSQTLEEVARLEQALKSGKLPADLDISDKDSLTTTMNTNGDKMVIDVENEVNGGASDAIDEEKNGLANMEHV</sequence>
<evidence type="ECO:0000313" key="10">
    <source>
        <dbReference type="EMBL" id="KAK1358066.1"/>
    </source>
</evidence>
<gene>
    <name evidence="10" type="ORF">POM88_051322</name>
</gene>
<reference evidence="10" key="2">
    <citation type="submission" date="2023-05" db="EMBL/GenBank/DDBJ databases">
        <authorList>
            <person name="Schelkunov M.I."/>
        </authorList>
    </citation>
    <scope>NUCLEOTIDE SEQUENCE</scope>
    <source>
        <strain evidence="10">Hsosn_3</strain>
        <tissue evidence="10">Leaf</tissue>
    </source>
</reference>
<feature type="region of interest" description="Disordered" evidence="8">
    <location>
        <begin position="267"/>
        <end position="286"/>
    </location>
</feature>
<dbReference type="GO" id="GO:0030620">
    <property type="term" value="F:U2 snRNA binding"/>
    <property type="evidence" value="ECO:0007669"/>
    <property type="project" value="InterPro"/>
</dbReference>
<dbReference type="PANTHER" id="PTHR10552">
    <property type="entry name" value="U2 SMALL NUCLEAR RIBONUCLEOPROTEIN A"/>
    <property type="match status" value="1"/>
</dbReference>
<keyword evidence="4" id="KW-0677">Repeat</keyword>
<feature type="domain" description="U2A'/phosphoprotein 32 family A C-terminal" evidence="9">
    <location>
        <begin position="128"/>
        <end position="146"/>
    </location>
</feature>
<evidence type="ECO:0000256" key="6">
    <source>
        <dbReference type="ARBA" id="ARBA00023242"/>
    </source>
</evidence>
<keyword evidence="3" id="KW-0507">mRNA processing</keyword>
<dbReference type="Proteomes" id="UP001237642">
    <property type="component" value="Unassembled WGS sequence"/>
</dbReference>
<name>A0AAD8M2B2_9APIA</name>
<comment type="caution">
    <text evidence="10">The sequence shown here is derived from an EMBL/GenBank/DDBJ whole genome shotgun (WGS) entry which is preliminary data.</text>
</comment>
<dbReference type="GO" id="GO:0000398">
    <property type="term" value="P:mRNA splicing, via spliceosome"/>
    <property type="evidence" value="ECO:0007669"/>
    <property type="project" value="InterPro"/>
</dbReference>
<dbReference type="PROSITE" id="PS51450">
    <property type="entry name" value="LRR"/>
    <property type="match status" value="1"/>
</dbReference>
<evidence type="ECO:0000256" key="4">
    <source>
        <dbReference type="ARBA" id="ARBA00022737"/>
    </source>
</evidence>
<organism evidence="10 11">
    <name type="scientific">Heracleum sosnowskyi</name>
    <dbReference type="NCBI Taxonomy" id="360622"/>
    <lineage>
        <taxon>Eukaryota</taxon>
        <taxon>Viridiplantae</taxon>
        <taxon>Streptophyta</taxon>
        <taxon>Embryophyta</taxon>
        <taxon>Tracheophyta</taxon>
        <taxon>Spermatophyta</taxon>
        <taxon>Magnoliopsida</taxon>
        <taxon>eudicotyledons</taxon>
        <taxon>Gunneridae</taxon>
        <taxon>Pentapetalae</taxon>
        <taxon>asterids</taxon>
        <taxon>campanulids</taxon>
        <taxon>Apiales</taxon>
        <taxon>Apiaceae</taxon>
        <taxon>Apioideae</taxon>
        <taxon>apioid superclade</taxon>
        <taxon>Tordylieae</taxon>
        <taxon>Tordyliinae</taxon>
        <taxon>Heracleum</taxon>
    </lineage>
</organism>
<keyword evidence="2" id="KW-0433">Leucine-rich repeat</keyword>
<accession>A0AAD8M2B2</accession>